<dbReference type="Proteomes" id="UP001159427">
    <property type="component" value="Unassembled WGS sequence"/>
</dbReference>
<name>A0ABN8STA0_9CNID</name>
<organism evidence="1 2">
    <name type="scientific">Porites evermanni</name>
    <dbReference type="NCBI Taxonomy" id="104178"/>
    <lineage>
        <taxon>Eukaryota</taxon>
        <taxon>Metazoa</taxon>
        <taxon>Cnidaria</taxon>
        <taxon>Anthozoa</taxon>
        <taxon>Hexacorallia</taxon>
        <taxon>Scleractinia</taxon>
        <taxon>Fungiina</taxon>
        <taxon>Poritidae</taxon>
        <taxon>Porites</taxon>
    </lineage>
</organism>
<sequence length="177" mass="20180">FKFITYSRLEFCDERGKPQSQRSGGICRLTNKRLLFLSQFGEASKCASLVPWGDPNKLPGGYSLKASYNDITFYMPIPLRCLRSVEMFGKSGFQGEVKVHGEAPCCFGWCGLFGVRQNTKYPPKIPSHYREMRVTIGVLMPPWERKMFVHIHIDPTVPLPVARDFVALLQKNFPESN</sequence>
<evidence type="ECO:0008006" key="3">
    <source>
        <dbReference type="Google" id="ProtNLM"/>
    </source>
</evidence>
<gene>
    <name evidence="1" type="ORF">PEVE_00026059</name>
</gene>
<feature type="non-terminal residue" evidence="1">
    <location>
        <position position="1"/>
    </location>
</feature>
<proteinExistence type="predicted"/>
<reference evidence="1 2" key="1">
    <citation type="submission" date="2022-05" db="EMBL/GenBank/DDBJ databases">
        <authorList>
            <consortium name="Genoscope - CEA"/>
            <person name="William W."/>
        </authorList>
    </citation>
    <scope>NUCLEOTIDE SEQUENCE [LARGE SCALE GENOMIC DNA]</scope>
</reference>
<evidence type="ECO:0000313" key="2">
    <source>
        <dbReference type="Proteomes" id="UP001159427"/>
    </source>
</evidence>
<evidence type="ECO:0000313" key="1">
    <source>
        <dbReference type="EMBL" id="CAH3193540.1"/>
    </source>
</evidence>
<protein>
    <recommendedName>
        <fullName evidence="3">GRAM domain-containing protein</fullName>
    </recommendedName>
</protein>
<accession>A0ABN8STA0</accession>
<comment type="caution">
    <text evidence="1">The sequence shown here is derived from an EMBL/GenBank/DDBJ whole genome shotgun (WGS) entry which is preliminary data.</text>
</comment>
<dbReference type="EMBL" id="CALNXI010003515">
    <property type="protein sequence ID" value="CAH3193540.1"/>
    <property type="molecule type" value="Genomic_DNA"/>
</dbReference>
<keyword evidence="2" id="KW-1185">Reference proteome</keyword>